<dbReference type="OrthoDB" id="271062at2"/>
<keyword evidence="3" id="KW-1185">Reference proteome</keyword>
<dbReference type="Pfam" id="PF06722">
    <property type="entry name" value="EryCIII-like_C"/>
    <property type="match status" value="1"/>
</dbReference>
<evidence type="ECO:0000313" key="2">
    <source>
        <dbReference type="EMBL" id="APE43534.1"/>
    </source>
</evidence>
<gene>
    <name evidence="2" type="ORF">BOO69_09005</name>
</gene>
<dbReference type="SUPFAM" id="SSF53756">
    <property type="entry name" value="UDP-Glycosyltransferase/glycogen phosphorylase"/>
    <property type="match status" value="1"/>
</dbReference>
<dbReference type="EMBL" id="CP018076">
    <property type="protein sequence ID" value="APE43534.1"/>
    <property type="molecule type" value="Genomic_DNA"/>
</dbReference>
<dbReference type="KEGG" id="suam:BOO69_09005"/>
<name>A0A1J0WHC8_9RHOB</name>
<evidence type="ECO:0000259" key="1">
    <source>
        <dbReference type="Pfam" id="PF06722"/>
    </source>
</evidence>
<accession>A0A1J0WHC8</accession>
<dbReference type="Proteomes" id="UP000181897">
    <property type="component" value="Chromosome"/>
</dbReference>
<dbReference type="InterPro" id="IPR010610">
    <property type="entry name" value="EryCIII-like_C"/>
</dbReference>
<evidence type="ECO:0000313" key="3">
    <source>
        <dbReference type="Proteomes" id="UP000181897"/>
    </source>
</evidence>
<feature type="domain" description="Erythromycin biosynthesis protein CIII-like C-terminal" evidence="1">
    <location>
        <begin position="260"/>
        <end position="367"/>
    </location>
</feature>
<dbReference type="GO" id="GO:0016757">
    <property type="term" value="F:glycosyltransferase activity"/>
    <property type="evidence" value="ECO:0007669"/>
    <property type="project" value="UniProtKB-ARBA"/>
</dbReference>
<protein>
    <recommendedName>
        <fullName evidence="1">Erythromycin biosynthesis protein CIII-like C-terminal domain-containing protein</fullName>
    </recommendedName>
</protein>
<sequence>MSQRSVLLGTEAWPNAGRGHHARLATVGDALRARGWQVIQPPADSTPRLAPRTDRLGDGSFAETMAGFGLDDTEGMKARMEGWMLHLGAALPDLVIADLSPHLVLAARDRFPVLTVGNGFFLPPPGLSPLPALPGLGAPRIDQDRLLAGINTVLDDFGRPALSRLSEVMSGDRPMVMVPEPLDPYRGQRAIPRHDVILPPGVHGRGTGGSAIFAYASGSTPMAQRVHIAEAMTLLSQPRIAVLPDLPAQVAGRLHDSGTRLIQHNLPLADIAAQARLVVHTGSLGLAAAMLHAGVPQLALHTDGEKSLTAAALAEIGVGKQMRLDTMPPVPEVAEAIRKASMDRSMQAAAAAQACAPWTDPIPALVAAAEDLAA</sequence>
<proteinExistence type="predicted"/>
<dbReference type="Gene3D" id="3.40.50.2000">
    <property type="entry name" value="Glycogen Phosphorylase B"/>
    <property type="match status" value="1"/>
</dbReference>
<dbReference type="STRING" id="1917485.BOO69_09005"/>
<reference evidence="2 3" key="1">
    <citation type="submission" date="2016-11" db="EMBL/GenBank/DDBJ databases">
        <title>Complete genome sequence of Sulfitobacter sp. AM1-D1, a toxic bacteria associated with marine dinoflagellate Alexandrium minutum in East China Sea.</title>
        <authorList>
            <person name="Yang Q."/>
            <person name="Zhang X."/>
            <person name="Tian X."/>
        </authorList>
    </citation>
    <scope>NUCLEOTIDE SEQUENCE [LARGE SCALE GENOMIC DNA]</scope>
    <source>
        <strain evidence="2 3">AM1-D1</strain>
    </source>
</reference>
<organism evidence="2 3">
    <name type="scientific">Sulfitobacter alexandrii</name>
    <dbReference type="NCBI Taxonomy" id="1917485"/>
    <lineage>
        <taxon>Bacteria</taxon>
        <taxon>Pseudomonadati</taxon>
        <taxon>Pseudomonadota</taxon>
        <taxon>Alphaproteobacteria</taxon>
        <taxon>Rhodobacterales</taxon>
        <taxon>Roseobacteraceae</taxon>
        <taxon>Sulfitobacter</taxon>
    </lineage>
</organism>
<dbReference type="AlphaFoldDB" id="A0A1J0WHC8"/>
<dbReference type="RefSeq" id="WP_071971867.1">
    <property type="nucleotide sequence ID" value="NZ_CP018076.1"/>
</dbReference>